<comment type="caution">
    <text evidence="1">The sequence shown here is derived from an EMBL/GenBank/DDBJ whole genome shotgun (WGS) entry which is preliminary data.</text>
</comment>
<protein>
    <submittedName>
        <fullName evidence="1">Uncharacterized protein</fullName>
    </submittedName>
</protein>
<organism evidence="1 2">
    <name type="scientific">Mongoliitalea lutea</name>
    <dbReference type="NCBI Taxonomy" id="849756"/>
    <lineage>
        <taxon>Bacteria</taxon>
        <taxon>Pseudomonadati</taxon>
        <taxon>Bacteroidota</taxon>
        <taxon>Cytophagia</taxon>
        <taxon>Cytophagales</taxon>
        <taxon>Cyclobacteriaceae</taxon>
        <taxon>Mongoliitalea</taxon>
    </lineage>
</organism>
<proteinExistence type="predicted"/>
<keyword evidence="2" id="KW-1185">Reference proteome</keyword>
<evidence type="ECO:0000313" key="2">
    <source>
        <dbReference type="Proteomes" id="UP000642809"/>
    </source>
</evidence>
<reference evidence="1" key="2">
    <citation type="submission" date="2020-09" db="EMBL/GenBank/DDBJ databases">
        <authorList>
            <person name="Sun Q."/>
            <person name="Kim S."/>
        </authorList>
    </citation>
    <scope>NUCLEOTIDE SEQUENCE</scope>
    <source>
        <strain evidence="1">KCTC 23224</strain>
    </source>
</reference>
<name>A0A8J3CVC7_9BACT</name>
<reference evidence="1" key="1">
    <citation type="journal article" date="2014" name="Int. J. Syst. Evol. Microbiol.">
        <title>Complete genome sequence of Corynebacterium casei LMG S-19264T (=DSM 44701T), isolated from a smear-ripened cheese.</title>
        <authorList>
            <consortium name="US DOE Joint Genome Institute (JGI-PGF)"/>
            <person name="Walter F."/>
            <person name="Albersmeier A."/>
            <person name="Kalinowski J."/>
            <person name="Ruckert C."/>
        </authorList>
    </citation>
    <scope>NUCLEOTIDE SEQUENCE</scope>
    <source>
        <strain evidence="1">KCTC 23224</strain>
    </source>
</reference>
<accession>A0A8J3CVC7</accession>
<dbReference type="EMBL" id="BMYF01000005">
    <property type="protein sequence ID" value="GHB32113.1"/>
    <property type="molecule type" value="Genomic_DNA"/>
</dbReference>
<gene>
    <name evidence="1" type="ORF">GCM10008106_11340</name>
</gene>
<evidence type="ECO:0000313" key="1">
    <source>
        <dbReference type="EMBL" id="GHB32113.1"/>
    </source>
</evidence>
<dbReference type="Proteomes" id="UP000642809">
    <property type="component" value="Unassembled WGS sequence"/>
</dbReference>
<sequence>MSNLFESKVSFHAIDFEPHLNNGGFEVHCVKFLSTSSNAWNRSNSFFMGFRLRCSSFFLNANNKRNQSIKSKTTNTMYYDYTRQVSLKEEDSKLSAGNTPAIQLIHSNLI</sequence>
<dbReference type="AlphaFoldDB" id="A0A8J3CVC7"/>